<protein>
    <recommendedName>
        <fullName evidence="3">F-box domain-containing protein</fullName>
    </recommendedName>
</protein>
<dbReference type="PANTHER" id="PTHR46344">
    <property type="entry name" value="OS02G0202900 PROTEIN"/>
    <property type="match status" value="1"/>
</dbReference>
<dbReference type="Gene3D" id="2.120.10.80">
    <property type="entry name" value="Kelch-type beta propeller"/>
    <property type="match status" value="1"/>
</dbReference>
<gene>
    <name evidence="4" type="ORF">Syun_018093</name>
</gene>
<dbReference type="EMBL" id="JBBNAF010000008">
    <property type="protein sequence ID" value="KAK9120476.1"/>
    <property type="molecule type" value="Genomic_DNA"/>
</dbReference>
<evidence type="ECO:0000259" key="3">
    <source>
        <dbReference type="Pfam" id="PF00646"/>
    </source>
</evidence>
<name>A0AAP0NY13_9MAGN</name>
<organism evidence="4 5">
    <name type="scientific">Stephania yunnanensis</name>
    <dbReference type="NCBI Taxonomy" id="152371"/>
    <lineage>
        <taxon>Eukaryota</taxon>
        <taxon>Viridiplantae</taxon>
        <taxon>Streptophyta</taxon>
        <taxon>Embryophyta</taxon>
        <taxon>Tracheophyta</taxon>
        <taxon>Spermatophyta</taxon>
        <taxon>Magnoliopsida</taxon>
        <taxon>Ranunculales</taxon>
        <taxon>Menispermaceae</taxon>
        <taxon>Menispermoideae</taxon>
        <taxon>Cissampelideae</taxon>
        <taxon>Stephania</taxon>
    </lineage>
</organism>
<dbReference type="Pfam" id="PF00646">
    <property type="entry name" value="F-box"/>
    <property type="match status" value="1"/>
</dbReference>
<accession>A0AAP0NY13</accession>
<proteinExistence type="predicted"/>
<dbReference type="Pfam" id="PF01344">
    <property type="entry name" value="Kelch_1"/>
    <property type="match status" value="1"/>
</dbReference>
<dbReference type="Proteomes" id="UP001420932">
    <property type="component" value="Unassembled WGS sequence"/>
</dbReference>
<keyword evidence="1" id="KW-0880">Kelch repeat</keyword>
<dbReference type="SUPFAM" id="SSF81383">
    <property type="entry name" value="F-box domain"/>
    <property type="match status" value="1"/>
</dbReference>
<evidence type="ECO:0000256" key="1">
    <source>
        <dbReference type="ARBA" id="ARBA00022441"/>
    </source>
</evidence>
<dbReference type="SUPFAM" id="SSF117281">
    <property type="entry name" value="Kelch motif"/>
    <property type="match status" value="1"/>
</dbReference>
<evidence type="ECO:0000313" key="4">
    <source>
        <dbReference type="EMBL" id="KAK9120476.1"/>
    </source>
</evidence>
<dbReference type="InterPro" id="IPR001810">
    <property type="entry name" value="F-box_dom"/>
</dbReference>
<dbReference type="InterPro" id="IPR015915">
    <property type="entry name" value="Kelch-typ_b-propeller"/>
</dbReference>
<dbReference type="InterPro" id="IPR006652">
    <property type="entry name" value="Kelch_1"/>
</dbReference>
<sequence>MATEIAGETQPPQPLLPGLPDDLALRCLARLSNIACAAARATSRSWRYALSPTTLNAVRVSSDLPSTQLLFISLSSTDPHSQFKWFFVDPLHYRCFLVSMPPSSSLSGLIPGRAVSNYGQFFLHLLGEVNDVSCINLLRFSRKPNSNVSSSIGGGAVTIQSGHLKGQEWTYDIVQVPEREQTTLPLWSTYLGLGRLLYIACGSSASTMSMSFDGEQWKQLPNLNEPRFMAAGLAFKGQVWVVGGRRVRNSRLEMVESGEVFVPESQTWRLVPEMWPRHLQSLEGVPCLVAVMGRVLGLKMESNMIVVWNEERNEWDCLGLIGEKYVERGFKGKILGVENEKIWAVTEEPLMVFELETSLDIAIKSATPSETVIQTRENIGNLKWRRIDNELQLGGFERVVECTLIDV</sequence>
<feature type="domain" description="F-box" evidence="3">
    <location>
        <begin position="17"/>
        <end position="49"/>
    </location>
</feature>
<keyword evidence="5" id="KW-1185">Reference proteome</keyword>
<comment type="caution">
    <text evidence="4">The sequence shown here is derived from an EMBL/GenBank/DDBJ whole genome shotgun (WGS) entry which is preliminary data.</text>
</comment>
<reference evidence="4 5" key="1">
    <citation type="submission" date="2024-01" db="EMBL/GenBank/DDBJ databases">
        <title>Genome assemblies of Stephania.</title>
        <authorList>
            <person name="Yang L."/>
        </authorList>
    </citation>
    <scope>NUCLEOTIDE SEQUENCE [LARGE SCALE GENOMIC DNA]</scope>
    <source>
        <strain evidence="4">YNDBR</strain>
        <tissue evidence="4">Leaf</tissue>
    </source>
</reference>
<dbReference type="AlphaFoldDB" id="A0AAP0NY13"/>
<keyword evidence="2" id="KW-0677">Repeat</keyword>
<dbReference type="PANTHER" id="PTHR46344:SF27">
    <property type="entry name" value="KELCH REPEAT SUPERFAMILY PROTEIN"/>
    <property type="match status" value="1"/>
</dbReference>
<evidence type="ECO:0000256" key="2">
    <source>
        <dbReference type="ARBA" id="ARBA00022737"/>
    </source>
</evidence>
<evidence type="ECO:0000313" key="5">
    <source>
        <dbReference type="Proteomes" id="UP001420932"/>
    </source>
</evidence>
<dbReference type="InterPro" id="IPR036047">
    <property type="entry name" value="F-box-like_dom_sf"/>
</dbReference>